<feature type="compositionally biased region" description="Polar residues" evidence="1">
    <location>
        <begin position="21"/>
        <end position="32"/>
    </location>
</feature>
<name>A0A5B7JLQ4_PORTR</name>
<dbReference type="AlphaFoldDB" id="A0A5B7JLQ4"/>
<proteinExistence type="predicted"/>
<accession>A0A5B7JLQ4</accession>
<evidence type="ECO:0000313" key="2">
    <source>
        <dbReference type="EMBL" id="MPC97660.1"/>
    </source>
</evidence>
<comment type="caution">
    <text evidence="2">The sequence shown here is derived from an EMBL/GenBank/DDBJ whole genome shotgun (WGS) entry which is preliminary data.</text>
</comment>
<dbReference type="Proteomes" id="UP000324222">
    <property type="component" value="Unassembled WGS sequence"/>
</dbReference>
<protein>
    <submittedName>
        <fullName evidence="2">Uncharacterized protein</fullName>
    </submittedName>
</protein>
<gene>
    <name evidence="2" type="ORF">E2C01_092984</name>
</gene>
<feature type="region of interest" description="Disordered" evidence="1">
    <location>
        <begin position="16"/>
        <end position="38"/>
    </location>
</feature>
<sequence length="77" mass="8471">MSRGSKMMAGGSIVAIPTMDEGTSPNASQGTTAHHEDEEYAHTTVLNRSPIMWHTKLMACLLSREKKAFQLQIQTLP</sequence>
<dbReference type="EMBL" id="VSRR010110889">
    <property type="protein sequence ID" value="MPC97660.1"/>
    <property type="molecule type" value="Genomic_DNA"/>
</dbReference>
<evidence type="ECO:0000256" key="1">
    <source>
        <dbReference type="SAM" id="MobiDB-lite"/>
    </source>
</evidence>
<organism evidence="2 3">
    <name type="scientific">Portunus trituberculatus</name>
    <name type="common">Swimming crab</name>
    <name type="synonym">Neptunus trituberculatus</name>
    <dbReference type="NCBI Taxonomy" id="210409"/>
    <lineage>
        <taxon>Eukaryota</taxon>
        <taxon>Metazoa</taxon>
        <taxon>Ecdysozoa</taxon>
        <taxon>Arthropoda</taxon>
        <taxon>Crustacea</taxon>
        <taxon>Multicrustacea</taxon>
        <taxon>Malacostraca</taxon>
        <taxon>Eumalacostraca</taxon>
        <taxon>Eucarida</taxon>
        <taxon>Decapoda</taxon>
        <taxon>Pleocyemata</taxon>
        <taxon>Brachyura</taxon>
        <taxon>Eubrachyura</taxon>
        <taxon>Portunoidea</taxon>
        <taxon>Portunidae</taxon>
        <taxon>Portuninae</taxon>
        <taxon>Portunus</taxon>
    </lineage>
</organism>
<keyword evidence="3" id="KW-1185">Reference proteome</keyword>
<reference evidence="2 3" key="1">
    <citation type="submission" date="2019-05" db="EMBL/GenBank/DDBJ databases">
        <title>Another draft genome of Portunus trituberculatus and its Hox gene families provides insights of decapod evolution.</title>
        <authorList>
            <person name="Jeong J.-H."/>
            <person name="Song I."/>
            <person name="Kim S."/>
            <person name="Choi T."/>
            <person name="Kim D."/>
            <person name="Ryu S."/>
            <person name="Kim W."/>
        </authorList>
    </citation>
    <scope>NUCLEOTIDE SEQUENCE [LARGE SCALE GENOMIC DNA]</scope>
    <source>
        <tissue evidence="2">Muscle</tissue>
    </source>
</reference>
<evidence type="ECO:0000313" key="3">
    <source>
        <dbReference type="Proteomes" id="UP000324222"/>
    </source>
</evidence>